<accession>A0ABV9E4T3</accession>
<evidence type="ECO:0000313" key="2">
    <source>
        <dbReference type="Proteomes" id="UP001595891"/>
    </source>
</evidence>
<keyword evidence="2" id="KW-1185">Reference proteome</keyword>
<reference evidence="2" key="1">
    <citation type="journal article" date="2019" name="Int. J. Syst. Evol. Microbiol.">
        <title>The Global Catalogue of Microorganisms (GCM) 10K type strain sequencing project: providing services to taxonomists for standard genome sequencing and annotation.</title>
        <authorList>
            <consortium name="The Broad Institute Genomics Platform"/>
            <consortium name="The Broad Institute Genome Sequencing Center for Infectious Disease"/>
            <person name="Wu L."/>
            <person name="Ma J."/>
        </authorList>
    </citation>
    <scope>NUCLEOTIDE SEQUENCE [LARGE SCALE GENOMIC DNA]</scope>
    <source>
        <strain evidence="2">CCUG 49560</strain>
    </source>
</reference>
<dbReference type="EMBL" id="JBHSFN010000001">
    <property type="protein sequence ID" value="MFC4584535.1"/>
    <property type="molecule type" value="Genomic_DNA"/>
</dbReference>
<dbReference type="SUPFAM" id="SSF47598">
    <property type="entry name" value="Ribbon-helix-helix"/>
    <property type="match status" value="1"/>
</dbReference>
<dbReference type="Proteomes" id="UP001595891">
    <property type="component" value="Unassembled WGS sequence"/>
</dbReference>
<name>A0ABV9E4T3_9ACTN</name>
<gene>
    <name evidence="1" type="ORF">ACFO8L_00525</name>
</gene>
<dbReference type="InterPro" id="IPR010985">
    <property type="entry name" value="Ribbon_hlx_hlx"/>
</dbReference>
<dbReference type="InterPro" id="IPR013321">
    <property type="entry name" value="Arc_rbn_hlx_hlx"/>
</dbReference>
<dbReference type="RefSeq" id="WP_262841840.1">
    <property type="nucleotide sequence ID" value="NZ_JANZYP010000007.1"/>
</dbReference>
<dbReference type="Gene3D" id="1.10.1220.10">
    <property type="entry name" value="Met repressor-like"/>
    <property type="match status" value="1"/>
</dbReference>
<comment type="caution">
    <text evidence="1">The sequence shown here is derived from an EMBL/GenBank/DDBJ whole genome shotgun (WGS) entry which is preliminary data.</text>
</comment>
<organism evidence="1 2">
    <name type="scientific">Sphaerisporangium corydalis</name>
    <dbReference type="NCBI Taxonomy" id="1441875"/>
    <lineage>
        <taxon>Bacteria</taxon>
        <taxon>Bacillati</taxon>
        <taxon>Actinomycetota</taxon>
        <taxon>Actinomycetes</taxon>
        <taxon>Streptosporangiales</taxon>
        <taxon>Streptosporangiaceae</taxon>
        <taxon>Sphaerisporangium</taxon>
    </lineage>
</organism>
<proteinExistence type="predicted"/>
<evidence type="ECO:0000313" key="1">
    <source>
        <dbReference type="EMBL" id="MFC4584535.1"/>
    </source>
</evidence>
<sequence length="77" mass="8430">MTLVEIPDVPENTVNALKARAAERGLTLSEYLRAELTHLAGTSANAEVIARMAKRNRKGGPTVEETVDQIRRVRDAS</sequence>
<evidence type="ECO:0008006" key="3">
    <source>
        <dbReference type="Google" id="ProtNLM"/>
    </source>
</evidence>
<protein>
    <recommendedName>
        <fullName evidence="3">Antitoxin</fullName>
    </recommendedName>
</protein>